<evidence type="ECO:0000313" key="14">
    <source>
        <dbReference type="EMBL" id="NXS20874.1"/>
    </source>
</evidence>
<keyword evidence="15" id="KW-1185">Reference proteome</keyword>
<evidence type="ECO:0000256" key="1">
    <source>
        <dbReference type="ARBA" id="ARBA00004138"/>
    </source>
</evidence>
<dbReference type="Pfam" id="PF23353">
    <property type="entry name" value="BBS2_hp"/>
    <property type="match status" value="1"/>
</dbReference>
<feature type="non-terminal residue" evidence="14">
    <location>
        <position position="1"/>
    </location>
</feature>
<comment type="caution">
    <text evidence="14">The sequence shown here is derived from an EMBL/GenBank/DDBJ whole genome shotgun (WGS) entry which is preliminary data.</text>
</comment>
<dbReference type="Pfam" id="PF14783">
    <property type="entry name" value="BBS2_Mid"/>
    <property type="match status" value="1"/>
</dbReference>
<keyword evidence="3" id="KW-0963">Cytoplasm</keyword>
<dbReference type="Pfam" id="PF14782">
    <property type="entry name" value="BBS2_GAE"/>
    <property type="match status" value="1"/>
</dbReference>
<dbReference type="GO" id="GO:0034464">
    <property type="term" value="C:BBSome"/>
    <property type="evidence" value="ECO:0007669"/>
    <property type="project" value="InterPro"/>
</dbReference>
<feature type="domain" description="BBS2 hairpin" evidence="13">
    <location>
        <begin position="583"/>
        <end position="680"/>
    </location>
</feature>
<evidence type="ECO:0000259" key="9">
    <source>
        <dbReference type="Pfam" id="PF14782"/>
    </source>
</evidence>
<dbReference type="InterPro" id="IPR029429">
    <property type="entry name" value="BBS2_Mid"/>
</dbReference>
<dbReference type="InterPro" id="IPR055379">
    <property type="entry name" value="BBS2_pf_dom"/>
</dbReference>
<dbReference type="InterPro" id="IPR029430">
    <property type="entry name" value="BBS2_N"/>
</dbReference>
<organism evidence="14 15">
    <name type="scientific">Mystacornis crossleyi</name>
    <dbReference type="NCBI Taxonomy" id="98133"/>
    <lineage>
        <taxon>Eukaryota</taxon>
        <taxon>Metazoa</taxon>
        <taxon>Chordata</taxon>
        <taxon>Craniata</taxon>
        <taxon>Vertebrata</taxon>
        <taxon>Euteleostomi</taxon>
        <taxon>Archelosauria</taxon>
        <taxon>Archosauria</taxon>
        <taxon>Dinosauria</taxon>
        <taxon>Saurischia</taxon>
        <taxon>Theropoda</taxon>
        <taxon>Coelurosauria</taxon>
        <taxon>Aves</taxon>
        <taxon>Neognathae</taxon>
        <taxon>Neoaves</taxon>
        <taxon>Telluraves</taxon>
        <taxon>Australaves</taxon>
        <taxon>Passeriformes</taxon>
        <taxon>Sylvioidea</taxon>
        <taxon>Timaliidae</taxon>
        <taxon>Mystacornis</taxon>
    </lineage>
</organism>
<evidence type="ECO:0000259" key="12">
    <source>
        <dbReference type="Pfam" id="PF23351"/>
    </source>
</evidence>
<gene>
    <name evidence="14" type="primary">Bbs2</name>
    <name evidence="14" type="ORF">MYSCRO_R09064</name>
</gene>
<feature type="domain" description="Ciliary BBSome complex subunit 2 middle region" evidence="10">
    <location>
        <begin position="164"/>
        <end position="271"/>
    </location>
</feature>
<dbReference type="GO" id="GO:0043005">
    <property type="term" value="C:neuron projection"/>
    <property type="evidence" value="ECO:0007669"/>
    <property type="project" value="TreeGrafter"/>
</dbReference>
<keyword evidence="4" id="KW-0969">Cilium</keyword>
<dbReference type="Pfam" id="PF23351">
    <property type="entry name" value="BBS2_CtH"/>
    <property type="match status" value="1"/>
</dbReference>
<dbReference type="Pfam" id="PF23350">
    <property type="entry name" value="BBS2_pf"/>
    <property type="match status" value="1"/>
</dbReference>
<evidence type="ECO:0000259" key="8">
    <source>
        <dbReference type="Pfam" id="PF14781"/>
    </source>
</evidence>
<sequence length="717" mass="79746">MLVPVFTLKLNHKILPRMVALGRYDGTHPCLAAATQAGKVFIHNPHARGQRTNTNRMVQSNQDSDISLLNINQGITCLTSGMLNPQLGYDCLLVGTQTNLLAYDVYNNSDLFYREANGANAIVLGKLGDISPPLAIIGGNCALQGFDYEGNDRFWTVTGDNVRSLALCDFDGDGKTELLVGSEDFDIRVFKEDEIVAEMSETETITALSPMYGSRFGYALANGTVGVYNKTARYWRIKSKNQAMSIHAFDLNSDGVCELITGWSNGKVDARSDRTGEVIFKDNFASSIAGLVEGDYRMDGSTQLICCSIDGEGKSIIQDINGIYMETNMITDYLNKLSMNLQRWLQERHWVCVLQQAELNTQLKEADGQRGVIPANTQLQTALSVNLGSDSQSAHVELCISTTNDTIIRAVLIFAEGIFEGESHVVHPSLQNLSGCVRVALTPPKDVPVDLHIKAFVGYRNSTQFHVFELTRQLPRFSMYALSSPDLATEPLSFVNCTTNERPQRIVMWLNQSFLLPEDAEFQSAPFQVCFTSLRNAGQLCIRIKPGGEISINTDDIDLAGDIIQSMASFLAIEDLQVEADFPAYFEELRKVLVKVDEHHAVNQRLTADMAEHSNLIRSMLVQAEDARLLGDMKNMKTRYSELYDLNRDLINQYKIRCNNHTELLNNLKAVNQAIQRAGRLRVGKPKTQVISACRDAIRSNNFNTLFRIMRVGTASS</sequence>
<dbReference type="Proteomes" id="UP000537747">
    <property type="component" value="Unassembled WGS sequence"/>
</dbReference>
<feature type="domain" description="BBS2 C-terminal helix bundle" evidence="12">
    <location>
        <begin position="685"/>
        <end position="711"/>
    </location>
</feature>
<feature type="domain" description="BBS2 platform" evidence="11">
    <location>
        <begin position="480"/>
        <end position="571"/>
    </location>
</feature>
<evidence type="ECO:0000256" key="3">
    <source>
        <dbReference type="ARBA" id="ARBA00022490"/>
    </source>
</evidence>
<dbReference type="FunFam" id="2.130.10.10:FF:000967">
    <property type="entry name" value="Bardet-Biedl syndrome 2 protein homolog"/>
    <property type="match status" value="1"/>
</dbReference>
<feature type="non-terminal residue" evidence="14">
    <location>
        <position position="717"/>
    </location>
</feature>
<dbReference type="GO" id="GO:0016020">
    <property type="term" value="C:membrane"/>
    <property type="evidence" value="ECO:0007669"/>
    <property type="project" value="TreeGrafter"/>
</dbReference>
<evidence type="ECO:0000259" key="11">
    <source>
        <dbReference type="Pfam" id="PF23350"/>
    </source>
</evidence>
<dbReference type="EMBL" id="VYZQ01053750">
    <property type="protein sequence ID" value="NXS20874.1"/>
    <property type="molecule type" value="Genomic_DNA"/>
</dbReference>
<dbReference type="InterPro" id="IPR055381">
    <property type="entry name" value="BBS2_CtH_dom"/>
</dbReference>
<keyword evidence="6" id="KW-0966">Cell projection</keyword>
<evidence type="ECO:0000256" key="6">
    <source>
        <dbReference type="ARBA" id="ARBA00023273"/>
    </source>
</evidence>
<dbReference type="InterPro" id="IPR055380">
    <property type="entry name" value="BBS2_hp_dom"/>
</dbReference>
<dbReference type="GO" id="GO:0031514">
    <property type="term" value="C:motile cilium"/>
    <property type="evidence" value="ECO:0007669"/>
    <property type="project" value="TreeGrafter"/>
</dbReference>
<dbReference type="PIRSF" id="PIRSF013684">
    <property type="entry name" value="BBS2"/>
    <property type="match status" value="1"/>
</dbReference>
<dbReference type="SUPFAM" id="SSF50978">
    <property type="entry name" value="WD40 repeat-like"/>
    <property type="match status" value="1"/>
</dbReference>
<proteinExistence type="predicted"/>
<dbReference type="OrthoDB" id="2120021at2759"/>
<evidence type="ECO:0000259" key="13">
    <source>
        <dbReference type="Pfam" id="PF23353"/>
    </source>
</evidence>
<reference evidence="14 15" key="1">
    <citation type="submission" date="2019-09" db="EMBL/GenBank/DDBJ databases">
        <title>Bird 10,000 Genomes (B10K) Project - Family phase.</title>
        <authorList>
            <person name="Zhang G."/>
        </authorList>
    </citation>
    <scope>NUCLEOTIDE SEQUENCE [LARGE SCALE GENOMIC DNA]</scope>
    <source>
        <strain evidence="14">B10K-DU-002-82</strain>
    </source>
</reference>
<dbReference type="InterPro" id="IPR029333">
    <property type="entry name" value="BBS2_GAE_dom"/>
</dbReference>
<dbReference type="InterPro" id="IPR016616">
    <property type="entry name" value="Bardet-Biedl_syndrome_2_prot"/>
</dbReference>
<evidence type="ECO:0000256" key="4">
    <source>
        <dbReference type="ARBA" id="ARBA00023069"/>
    </source>
</evidence>
<evidence type="ECO:0000256" key="5">
    <source>
        <dbReference type="ARBA" id="ARBA00023212"/>
    </source>
</evidence>
<feature type="domain" description="BBS2 GAE" evidence="9">
    <location>
        <begin position="391"/>
        <end position="477"/>
    </location>
</feature>
<keyword evidence="5" id="KW-0206">Cytoskeleton</keyword>
<dbReference type="Pfam" id="PF14781">
    <property type="entry name" value="BBS2_N"/>
    <property type="match status" value="1"/>
</dbReference>
<name>A0A7L2SJX5_9PASS</name>
<evidence type="ECO:0000256" key="2">
    <source>
        <dbReference type="ARBA" id="ARBA00004245"/>
    </source>
</evidence>
<comment type="subcellular location">
    <subcellularLocation>
        <location evidence="1">Cell projection</location>
        <location evidence="1">Cilium</location>
    </subcellularLocation>
    <subcellularLocation>
        <location evidence="2">Cytoplasm</location>
        <location evidence="2">Cytoskeleton</location>
    </subcellularLocation>
</comment>
<evidence type="ECO:0000313" key="15">
    <source>
        <dbReference type="Proteomes" id="UP000537747"/>
    </source>
</evidence>
<dbReference type="AlphaFoldDB" id="A0A7L2SJX5"/>
<evidence type="ECO:0000256" key="7">
    <source>
        <dbReference type="ARBA" id="ARBA00073722"/>
    </source>
</evidence>
<dbReference type="PANTHER" id="PTHR32465:SF0">
    <property type="entry name" value="BARDET-BIEDL SYNDROME 2 PROTEIN"/>
    <property type="match status" value="1"/>
</dbReference>
<evidence type="ECO:0000259" key="10">
    <source>
        <dbReference type="Pfam" id="PF14783"/>
    </source>
</evidence>
<dbReference type="InterPro" id="IPR036322">
    <property type="entry name" value="WD40_repeat_dom_sf"/>
</dbReference>
<accession>A0A7L2SJX5</accession>
<dbReference type="PANTHER" id="PTHR32465">
    <property type="entry name" value="BARDET-BIEDL SYNDROME 2 PROTEIN"/>
    <property type="match status" value="1"/>
</dbReference>
<dbReference type="GO" id="GO:1905515">
    <property type="term" value="P:non-motile cilium assembly"/>
    <property type="evidence" value="ECO:0007669"/>
    <property type="project" value="InterPro"/>
</dbReference>
<protein>
    <recommendedName>
        <fullName evidence="7">BBSome complex member BBS2</fullName>
    </recommendedName>
</protein>
<dbReference type="GO" id="GO:0036064">
    <property type="term" value="C:ciliary basal body"/>
    <property type="evidence" value="ECO:0007669"/>
    <property type="project" value="TreeGrafter"/>
</dbReference>
<feature type="domain" description="Ciliary BBSome complex subunit 2 N-terminal" evidence="8">
    <location>
        <begin position="20"/>
        <end position="125"/>
    </location>
</feature>